<sequence length="65" mass="7573">MMHKIAVFRTLQLGDMLCAMPAIATMKYNYPKSTLYFIGLPHMEPFIKRFDYVDKFVAFPGHCLI</sequence>
<organism evidence="1 2">
    <name type="scientific">Sphingobacterium puteale</name>
    <dbReference type="NCBI Taxonomy" id="2420510"/>
    <lineage>
        <taxon>Bacteria</taxon>
        <taxon>Pseudomonadati</taxon>
        <taxon>Bacteroidota</taxon>
        <taxon>Sphingobacteriia</taxon>
        <taxon>Sphingobacteriales</taxon>
        <taxon>Sphingobacteriaceae</taxon>
        <taxon>Sphingobacterium</taxon>
    </lineage>
</organism>
<evidence type="ECO:0000313" key="2">
    <source>
        <dbReference type="Proteomes" id="UP000282423"/>
    </source>
</evidence>
<dbReference type="Gene3D" id="3.40.50.2000">
    <property type="entry name" value="Glycogen Phosphorylase B"/>
    <property type="match status" value="1"/>
</dbReference>
<gene>
    <name evidence="1" type="ORF">D7322_20625</name>
</gene>
<reference evidence="1 2" key="1">
    <citation type="submission" date="2018-10" db="EMBL/GenBank/DDBJ databases">
        <title>Sphingobacterium sp. M05W1-28.</title>
        <authorList>
            <person name="Cai H."/>
        </authorList>
    </citation>
    <scope>NUCLEOTIDE SEQUENCE [LARGE SCALE GENOMIC DNA]</scope>
    <source>
        <strain evidence="1 2">M05W1-28</strain>
    </source>
</reference>
<protein>
    <recommendedName>
        <fullName evidence="3">Glycosyltransferase family 9 protein</fullName>
    </recommendedName>
</protein>
<evidence type="ECO:0008006" key="3">
    <source>
        <dbReference type="Google" id="ProtNLM"/>
    </source>
</evidence>
<comment type="caution">
    <text evidence="1">The sequence shown here is derived from an EMBL/GenBank/DDBJ whole genome shotgun (WGS) entry which is preliminary data.</text>
</comment>
<dbReference type="EMBL" id="RBWS01000017">
    <property type="protein sequence ID" value="RKO69677.1"/>
    <property type="molecule type" value="Genomic_DNA"/>
</dbReference>
<dbReference type="AlphaFoldDB" id="A0A420VTT7"/>
<dbReference type="Proteomes" id="UP000282423">
    <property type="component" value="Unassembled WGS sequence"/>
</dbReference>
<proteinExistence type="predicted"/>
<dbReference type="SUPFAM" id="SSF53756">
    <property type="entry name" value="UDP-Glycosyltransferase/glycogen phosphorylase"/>
    <property type="match status" value="1"/>
</dbReference>
<keyword evidence="2" id="KW-1185">Reference proteome</keyword>
<evidence type="ECO:0000313" key="1">
    <source>
        <dbReference type="EMBL" id="RKO69677.1"/>
    </source>
</evidence>
<accession>A0A420VTT7</accession>
<name>A0A420VTT7_9SPHI</name>